<dbReference type="Proteomes" id="UP000641932">
    <property type="component" value="Unassembled WGS sequence"/>
</dbReference>
<gene>
    <name evidence="1" type="ORF">GCM10012280_50280</name>
</gene>
<dbReference type="AlphaFoldDB" id="A0A918E0I9"/>
<evidence type="ECO:0000313" key="1">
    <source>
        <dbReference type="EMBL" id="GGO94719.1"/>
    </source>
</evidence>
<organism evidence="1 2">
    <name type="scientific">Wenjunlia tyrosinilytica</name>
    <dbReference type="NCBI Taxonomy" id="1544741"/>
    <lineage>
        <taxon>Bacteria</taxon>
        <taxon>Bacillati</taxon>
        <taxon>Actinomycetota</taxon>
        <taxon>Actinomycetes</taxon>
        <taxon>Kitasatosporales</taxon>
        <taxon>Streptomycetaceae</taxon>
        <taxon>Wenjunlia</taxon>
    </lineage>
</organism>
<reference evidence="1" key="2">
    <citation type="submission" date="2020-09" db="EMBL/GenBank/DDBJ databases">
        <authorList>
            <person name="Sun Q."/>
            <person name="Zhou Y."/>
        </authorList>
    </citation>
    <scope>NUCLEOTIDE SEQUENCE</scope>
    <source>
        <strain evidence="1">CGMCC 4.7201</strain>
    </source>
</reference>
<dbReference type="RefSeq" id="WP_189134055.1">
    <property type="nucleotide sequence ID" value="NZ_BMMS01000023.1"/>
</dbReference>
<evidence type="ECO:0000313" key="2">
    <source>
        <dbReference type="Proteomes" id="UP000641932"/>
    </source>
</evidence>
<keyword evidence="2" id="KW-1185">Reference proteome</keyword>
<protein>
    <recommendedName>
        <fullName evidence="3">Chromosome partitioning protein</fullName>
    </recommendedName>
</protein>
<reference evidence="1" key="1">
    <citation type="journal article" date="2014" name="Int. J. Syst. Evol. Microbiol.">
        <title>Complete genome sequence of Corynebacterium casei LMG S-19264T (=DSM 44701T), isolated from a smear-ripened cheese.</title>
        <authorList>
            <consortium name="US DOE Joint Genome Institute (JGI-PGF)"/>
            <person name="Walter F."/>
            <person name="Albersmeier A."/>
            <person name="Kalinowski J."/>
            <person name="Ruckert C."/>
        </authorList>
    </citation>
    <scope>NUCLEOTIDE SEQUENCE</scope>
    <source>
        <strain evidence="1">CGMCC 4.7201</strain>
    </source>
</reference>
<dbReference type="EMBL" id="BMMS01000023">
    <property type="protein sequence ID" value="GGO94719.1"/>
    <property type="molecule type" value="Genomic_DNA"/>
</dbReference>
<comment type="caution">
    <text evidence="1">The sequence shown here is derived from an EMBL/GenBank/DDBJ whole genome shotgun (WGS) entry which is preliminary data.</text>
</comment>
<evidence type="ECO:0008006" key="3">
    <source>
        <dbReference type="Google" id="ProtNLM"/>
    </source>
</evidence>
<proteinExistence type="predicted"/>
<accession>A0A918E0I9</accession>
<sequence length="143" mass="15513">MTGIEIAIGYLFAWAVRKAQRVTGRADGEVDRALDAGMDRLHDVVSRKLGDDPALHRLTEEAASGRESPSDRTRQRVLLMLEEADETDTGFASDLEQALAHLQSLARAPGSQPGGDHIEFHHNTFGGPVQVKGVQHIHRGAAT</sequence>
<name>A0A918E0I9_9ACTN</name>